<reference evidence="4 5" key="1">
    <citation type="submission" date="2015-01" db="EMBL/GenBank/DDBJ databases">
        <title>Jeotgalibacillus campisalis genome sequencing.</title>
        <authorList>
            <person name="Goh K.M."/>
            <person name="Chan K.-G."/>
            <person name="Yaakop A.S."/>
            <person name="Ee R."/>
            <person name="Gan H.M."/>
            <person name="Chan C.S."/>
        </authorList>
    </citation>
    <scope>NUCLEOTIDE SEQUENCE [LARGE SCALE GENOMIC DNA]</scope>
    <source>
        <strain evidence="4 5">SF-57</strain>
    </source>
</reference>
<organism evidence="4 5">
    <name type="scientific">Jeotgalibacillus campisalis</name>
    <dbReference type="NCBI Taxonomy" id="220754"/>
    <lineage>
        <taxon>Bacteria</taxon>
        <taxon>Bacillati</taxon>
        <taxon>Bacillota</taxon>
        <taxon>Bacilli</taxon>
        <taxon>Bacillales</taxon>
        <taxon>Caryophanaceae</taxon>
        <taxon>Jeotgalibacillus</taxon>
    </lineage>
</organism>
<evidence type="ECO:0008006" key="6">
    <source>
        <dbReference type="Google" id="ProtNLM"/>
    </source>
</evidence>
<keyword evidence="2" id="KW-0178">Competence</keyword>
<sequence length="152" mass="17570">MKTDPLRSQKHVYSNVNMGFTLIEVMICLAVLTIIASLMPLIFANLYSVNKQVEESAHEEWDMFSIQFRNEVKLHDIERIEPKRLTLKSKEGDTIVFSLYGSLLRRQVNGKGHEVYLTALKDLNFALTHQMIVLEVNFLNGKKREGRFGAYH</sequence>
<dbReference type="Pfam" id="PF07963">
    <property type="entry name" value="N_methyl"/>
    <property type="match status" value="1"/>
</dbReference>
<keyword evidence="3" id="KW-0812">Transmembrane</keyword>
<dbReference type="InterPro" id="IPR016977">
    <property type="entry name" value="ComGF"/>
</dbReference>
<protein>
    <recommendedName>
        <fullName evidence="6">Competence protein ComGF</fullName>
    </recommendedName>
</protein>
<dbReference type="Proteomes" id="UP000031972">
    <property type="component" value="Unassembled WGS sequence"/>
</dbReference>
<keyword evidence="3" id="KW-0472">Membrane</keyword>
<evidence type="ECO:0000313" key="4">
    <source>
        <dbReference type="EMBL" id="KIL45976.1"/>
    </source>
</evidence>
<keyword evidence="5" id="KW-1185">Reference proteome</keyword>
<feature type="transmembrane region" description="Helical" evidence="3">
    <location>
        <begin position="20"/>
        <end position="43"/>
    </location>
</feature>
<dbReference type="PATRIC" id="fig|220754.4.peg.2667"/>
<dbReference type="AlphaFoldDB" id="A0A0C2VNE2"/>
<accession>A0A0C2VNE2</accession>
<evidence type="ECO:0000313" key="5">
    <source>
        <dbReference type="Proteomes" id="UP000031972"/>
    </source>
</evidence>
<dbReference type="NCBIfam" id="NF041002">
    <property type="entry name" value="pilin_ComGF"/>
    <property type="match status" value="1"/>
</dbReference>
<dbReference type="NCBIfam" id="TIGR02532">
    <property type="entry name" value="IV_pilin_GFxxxE"/>
    <property type="match status" value="1"/>
</dbReference>
<keyword evidence="3" id="KW-1133">Transmembrane helix</keyword>
<dbReference type="Pfam" id="PF15980">
    <property type="entry name" value="ComGF"/>
    <property type="match status" value="1"/>
</dbReference>
<proteinExistence type="predicted"/>
<dbReference type="RefSeq" id="WP_084215591.1">
    <property type="nucleotide sequence ID" value="NZ_JXRR01000017.1"/>
</dbReference>
<dbReference type="GO" id="GO:0009986">
    <property type="term" value="C:cell surface"/>
    <property type="evidence" value="ECO:0007669"/>
    <property type="project" value="UniProtKB-SubCell"/>
</dbReference>
<name>A0A0C2VNE2_9BACL</name>
<comment type="caution">
    <text evidence="4">The sequence shown here is derived from an EMBL/GenBank/DDBJ whole genome shotgun (WGS) entry which is preliminary data.</text>
</comment>
<gene>
    <name evidence="4" type="ORF">KR50_26510</name>
</gene>
<evidence type="ECO:0000256" key="2">
    <source>
        <dbReference type="ARBA" id="ARBA00023287"/>
    </source>
</evidence>
<comment type="subcellular location">
    <subcellularLocation>
        <location evidence="1">Cell surface</location>
    </subcellularLocation>
</comment>
<evidence type="ECO:0000256" key="1">
    <source>
        <dbReference type="ARBA" id="ARBA00004241"/>
    </source>
</evidence>
<dbReference type="OrthoDB" id="2361316at2"/>
<evidence type="ECO:0000256" key="3">
    <source>
        <dbReference type="SAM" id="Phobius"/>
    </source>
</evidence>
<dbReference type="InterPro" id="IPR012902">
    <property type="entry name" value="N_methyl_site"/>
</dbReference>
<dbReference type="EMBL" id="JXRR01000017">
    <property type="protein sequence ID" value="KIL45976.1"/>
    <property type="molecule type" value="Genomic_DNA"/>
</dbReference>
<dbReference type="GO" id="GO:0030420">
    <property type="term" value="P:establishment of competence for transformation"/>
    <property type="evidence" value="ECO:0007669"/>
    <property type="project" value="UniProtKB-KW"/>
</dbReference>